<keyword evidence="5 9" id="KW-0697">Rotamase</keyword>
<dbReference type="EC" id="5.2.1.8" evidence="10"/>
<dbReference type="PANTHER" id="PTHR47861:SF3">
    <property type="entry name" value="FKBP-TYPE PEPTIDYL-PROLYL CIS-TRANS ISOMERASE SLYD"/>
    <property type="match status" value="1"/>
</dbReference>
<dbReference type="AlphaFoldDB" id="A0A2K2H6R8"/>
<dbReference type="OrthoDB" id="9808891at2"/>
<comment type="function">
    <text evidence="8">Also involved in hydrogenase metallocenter assembly, probably by participating in the nickel insertion step. This function in hydrogenase biosynthesis requires chaperone activity and the presence of the metal-binding domain, but not PPIase activity.</text>
</comment>
<evidence type="ECO:0000256" key="9">
    <source>
        <dbReference type="PROSITE-ProRule" id="PRU00277"/>
    </source>
</evidence>
<evidence type="ECO:0000256" key="4">
    <source>
        <dbReference type="ARBA" id="ARBA00022490"/>
    </source>
</evidence>
<dbReference type="GO" id="GO:0005737">
    <property type="term" value="C:cytoplasm"/>
    <property type="evidence" value="ECO:0007669"/>
    <property type="project" value="UniProtKB-SubCell"/>
</dbReference>
<reference evidence="12 13" key="1">
    <citation type="journal article" date="2018" name="Genome Announc.">
        <title>Genome Sequence of Geothermobacter sp. HR-1 Iron Reducer from the Loihi Seamount.</title>
        <authorList>
            <person name="Smith H."/>
            <person name="Abuyen K."/>
            <person name="Tremblay J."/>
            <person name="Savalia P."/>
            <person name="Perez-Rodriguez I."/>
            <person name="Emerson D."/>
            <person name="Tully B."/>
            <person name="Amend J."/>
        </authorList>
    </citation>
    <scope>NUCLEOTIDE SEQUENCE [LARGE SCALE GENOMIC DNA]</scope>
    <source>
        <strain evidence="12 13">HR-1</strain>
    </source>
</reference>
<evidence type="ECO:0000256" key="5">
    <source>
        <dbReference type="ARBA" id="ARBA00023110"/>
    </source>
</evidence>
<gene>
    <name evidence="12" type="ORF">C2E25_15090</name>
</gene>
<evidence type="ECO:0000256" key="10">
    <source>
        <dbReference type="RuleBase" id="RU003915"/>
    </source>
</evidence>
<evidence type="ECO:0000256" key="2">
    <source>
        <dbReference type="ARBA" id="ARBA00004496"/>
    </source>
</evidence>
<evidence type="ECO:0000256" key="3">
    <source>
        <dbReference type="ARBA" id="ARBA00006577"/>
    </source>
</evidence>
<comment type="caution">
    <text evidence="12">The sequence shown here is derived from an EMBL/GenBank/DDBJ whole genome shotgun (WGS) entry which is preliminary data.</text>
</comment>
<comment type="catalytic activity">
    <reaction evidence="1 9 10">
        <text>[protein]-peptidylproline (omega=180) = [protein]-peptidylproline (omega=0)</text>
        <dbReference type="Rhea" id="RHEA:16237"/>
        <dbReference type="Rhea" id="RHEA-COMP:10747"/>
        <dbReference type="Rhea" id="RHEA-COMP:10748"/>
        <dbReference type="ChEBI" id="CHEBI:83833"/>
        <dbReference type="ChEBI" id="CHEBI:83834"/>
        <dbReference type="EC" id="5.2.1.8"/>
    </reaction>
</comment>
<dbReference type="GO" id="GO:0042026">
    <property type="term" value="P:protein refolding"/>
    <property type="evidence" value="ECO:0007669"/>
    <property type="project" value="UniProtKB-ARBA"/>
</dbReference>
<protein>
    <recommendedName>
        <fullName evidence="10">Peptidyl-prolyl cis-trans isomerase</fullName>
        <ecNumber evidence="10">5.2.1.8</ecNumber>
    </recommendedName>
</protein>
<evidence type="ECO:0000259" key="11">
    <source>
        <dbReference type="PROSITE" id="PS50059"/>
    </source>
</evidence>
<dbReference type="SUPFAM" id="SSF54534">
    <property type="entry name" value="FKBP-like"/>
    <property type="match status" value="1"/>
</dbReference>
<dbReference type="InterPro" id="IPR001179">
    <property type="entry name" value="PPIase_FKBP_dom"/>
</dbReference>
<organism evidence="12 13">
    <name type="scientific">Geothermobacter hydrogeniphilus</name>
    <dbReference type="NCBI Taxonomy" id="1969733"/>
    <lineage>
        <taxon>Bacteria</taxon>
        <taxon>Pseudomonadati</taxon>
        <taxon>Thermodesulfobacteriota</taxon>
        <taxon>Desulfuromonadia</taxon>
        <taxon>Desulfuromonadales</taxon>
        <taxon>Geothermobacteraceae</taxon>
        <taxon>Geothermobacter</taxon>
    </lineage>
</organism>
<evidence type="ECO:0000313" key="12">
    <source>
        <dbReference type="EMBL" id="PNU18949.1"/>
    </source>
</evidence>
<evidence type="ECO:0000256" key="7">
    <source>
        <dbReference type="ARBA" id="ARBA00023235"/>
    </source>
</evidence>
<dbReference type="PANTHER" id="PTHR47861">
    <property type="entry name" value="FKBP-TYPE PEPTIDYL-PROLYL CIS-TRANS ISOMERASE SLYD"/>
    <property type="match status" value="1"/>
</dbReference>
<dbReference type="EMBL" id="PPFX01000045">
    <property type="protein sequence ID" value="PNU18949.1"/>
    <property type="molecule type" value="Genomic_DNA"/>
</dbReference>
<comment type="subcellular location">
    <subcellularLocation>
        <location evidence="2">Cytoplasm</location>
    </subcellularLocation>
</comment>
<keyword evidence="7 9" id="KW-0413">Isomerase</keyword>
<name>A0A2K2H6R8_9BACT</name>
<evidence type="ECO:0000256" key="8">
    <source>
        <dbReference type="ARBA" id="ARBA00037071"/>
    </source>
</evidence>
<dbReference type="GO" id="GO:0003755">
    <property type="term" value="F:peptidyl-prolyl cis-trans isomerase activity"/>
    <property type="evidence" value="ECO:0007669"/>
    <property type="project" value="UniProtKB-UniRule"/>
</dbReference>
<comment type="similarity">
    <text evidence="3 10">Belongs to the FKBP-type PPIase family.</text>
</comment>
<accession>A0A2K2H6R8</accession>
<feature type="domain" description="PPIase FKBP-type" evidence="11">
    <location>
        <begin position="7"/>
        <end position="83"/>
    </location>
</feature>
<proteinExistence type="inferred from homology"/>
<dbReference type="Pfam" id="PF00254">
    <property type="entry name" value="FKBP_C"/>
    <property type="match status" value="1"/>
</dbReference>
<evidence type="ECO:0000256" key="6">
    <source>
        <dbReference type="ARBA" id="ARBA00023186"/>
    </source>
</evidence>
<evidence type="ECO:0000256" key="1">
    <source>
        <dbReference type="ARBA" id="ARBA00000971"/>
    </source>
</evidence>
<dbReference type="PROSITE" id="PS50059">
    <property type="entry name" value="FKBP_PPIASE"/>
    <property type="match status" value="1"/>
</dbReference>
<keyword evidence="4" id="KW-0963">Cytoplasm</keyword>
<keyword evidence="6" id="KW-0143">Chaperone</keyword>
<dbReference type="Gene3D" id="3.10.50.40">
    <property type="match status" value="1"/>
</dbReference>
<dbReference type="Proteomes" id="UP000236340">
    <property type="component" value="Unassembled WGS sequence"/>
</dbReference>
<dbReference type="InterPro" id="IPR046357">
    <property type="entry name" value="PPIase_dom_sf"/>
</dbReference>
<dbReference type="RefSeq" id="WP_103116553.1">
    <property type="nucleotide sequence ID" value="NZ_PPFX01000045.1"/>
</dbReference>
<sequence length="145" mass="16012">MQTAKPGDRVTIRYIGTLDNGRIFDSADHDNPYNFTLGAGEVFPLLEEAICGMRVGEAANVEIKAADAYGPRRDGNLLRLPRNRFPTGRELRVGEKLSITFGDGEERVMCLLKIDEEEVVLDGNHPLAGLDLTFALQLDQIDPGR</sequence>
<evidence type="ECO:0000313" key="13">
    <source>
        <dbReference type="Proteomes" id="UP000236340"/>
    </source>
</evidence>